<comment type="caution">
    <text evidence="1">The sequence shown here is derived from an EMBL/GenBank/DDBJ whole genome shotgun (WGS) entry which is preliminary data.</text>
</comment>
<evidence type="ECO:0000313" key="2">
    <source>
        <dbReference type="Proteomes" id="UP001152484"/>
    </source>
</evidence>
<keyword evidence="2" id="KW-1185">Reference proteome</keyword>
<evidence type="ECO:0000313" key="1">
    <source>
        <dbReference type="EMBL" id="CAH9115970.1"/>
    </source>
</evidence>
<accession>A0A9P0ZXG1</accession>
<dbReference type="OrthoDB" id="1327959at2759"/>
<sequence length="106" mass="11654">MILLVRKQKARAKGTNESSTYSGFPVSFIPVILVDKDAQPLCDSITSLQVGNLTGFFIPLGLQSWNQILSESMDAFHEVFLRCQVVSFDVLPSWIAILSLDCAAFG</sequence>
<organism evidence="1 2">
    <name type="scientific">Cuscuta europaea</name>
    <name type="common">European dodder</name>
    <dbReference type="NCBI Taxonomy" id="41803"/>
    <lineage>
        <taxon>Eukaryota</taxon>
        <taxon>Viridiplantae</taxon>
        <taxon>Streptophyta</taxon>
        <taxon>Embryophyta</taxon>
        <taxon>Tracheophyta</taxon>
        <taxon>Spermatophyta</taxon>
        <taxon>Magnoliopsida</taxon>
        <taxon>eudicotyledons</taxon>
        <taxon>Gunneridae</taxon>
        <taxon>Pentapetalae</taxon>
        <taxon>asterids</taxon>
        <taxon>lamiids</taxon>
        <taxon>Solanales</taxon>
        <taxon>Convolvulaceae</taxon>
        <taxon>Cuscuteae</taxon>
        <taxon>Cuscuta</taxon>
        <taxon>Cuscuta subgen. Cuscuta</taxon>
    </lineage>
</organism>
<dbReference type="Proteomes" id="UP001152484">
    <property type="component" value="Unassembled WGS sequence"/>
</dbReference>
<reference evidence="1" key="1">
    <citation type="submission" date="2022-07" db="EMBL/GenBank/DDBJ databases">
        <authorList>
            <person name="Macas J."/>
            <person name="Novak P."/>
            <person name="Neumann P."/>
        </authorList>
    </citation>
    <scope>NUCLEOTIDE SEQUENCE</scope>
</reference>
<gene>
    <name evidence="1" type="ORF">CEURO_LOCUS20961</name>
</gene>
<dbReference type="AlphaFoldDB" id="A0A9P0ZXG1"/>
<proteinExistence type="predicted"/>
<name>A0A9P0ZXG1_CUSEU</name>
<protein>
    <submittedName>
        <fullName evidence="1">Uncharacterized protein</fullName>
    </submittedName>
</protein>
<dbReference type="EMBL" id="CAMAPE010000070">
    <property type="protein sequence ID" value="CAH9115970.1"/>
    <property type="molecule type" value="Genomic_DNA"/>
</dbReference>